<evidence type="ECO:0000256" key="5">
    <source>
        <dbReference type="SAM" id="MobiDB-lite"/>
    </source>
</evidence>
<dbReference type="InterPro" id="IPR034741">
    <property type="entry name" value="Terpene_cyclase-like_1_C"/>
</dbReference>
<sequence length="576" mass="66213">MLISTTSDEISEKLRLIDAVQRLGVAYHFEREIGDALDKIYNGCDGDDNNLHTAALRFRLLRQQGYYVPCDVFEKFKDDQGKFKTSLIDDVAGMLCLYEAAYLGIPEEDILDEAIAFTTSHLELMVTNDQVISHDHHHHLVEEINHAMNRPIRKGLPRLEARYYINIYSGDESHNQILLNFAKLDFNMLQVQHQKELSNITEWWKILDFATKLPYARDRVVECYFWIMGMCSEPQYSFTRITLTKVIAMASVLDDTYDAFGTYEELELLTDAIQRWDISVMDGLPEYMKYLYRALVDVYREAEEEMISKELGRSYYMPYAIEAMKRLVQAYFVEAKWCKDGYVPKVEEYMQNSLVSSGYPMLATTCFLSMGDIANQQAFDWISNDPSIIKASAIIARLMDDIVSHEFEQEREHVASSVECYMKQHRISKEEVIKLFRKEISNAWKDINRECLKPTAAVPMPLLVCILNLSRAMDVIYKDDDGYTNSHILKDHISSGDKLKFANHAPDPNCYAKVIMVAGDHRVGIFAKERIGVGEELFYDCRYEADRAPAWARKPEASGSKKEDGAPSSGRAKKLA</sequence>
<dbReference type="Gene3D" id="2.170.270.10">
    <property type="entry name" value="SET domain"/>
    <property type="match status" value="1"/>
</dbReference>
<dbReference type="FunFam" id="1.10.600.10:FF:000007">
    <property type="entry name" value="Isoprene synthase, chloroplastic"/>
    <property type="match status" value="1"/>
</dbReference>
<keyword evidence="3" id="KW-0460">Magnesium</keyword>
<evidence type="ECO:0000256" key="3">
    <source>
        <dbReference type="ARBA" id="ARBA00022842"/>
    </source>
</evidence>
<dbReference type="SFLD" id="SFLDG01019">
    <property type="entry name" value="Terpene_Cyclase_Like_1_C_Termi"/>
    <property type="match status" value="1"/>
</dbReference>
<dbReference type="Proteomes" id="UP001168877">
    <property type="component" value="Unassembled WGS sequence"/>
</dbReference>
<dbReference type="GO" id="GO:0010333">
    <property type="term" value="F:terpene synthase activity"/>
    <property type="evidence" value="ECO:0007669"/>
    <property type="project" value="InterPro"/>
</dbReference>
<dbReference type="InterPro" id="IPR005630">
    <property type="entry name" value="Terpene_synthase_metal-bd"/>
</dbReference>
<evidence type="ECO:0000256" key="2">
    <source>
        <dbReference type="ARBA" id="ARBA00022723"/>
    </source>
</evidence>
<feature type="compositionally biased region" description="Basic and acidic residues" evidence="5">
    <location>
        <begin position="551"/>
        <end position="565"/>
    </location>
</feature>
<organism evidence="7 8">
    <name type="scientific">Acer saccharum</name>
    <name type="common">Sugar maple</name>
    <dbReference type="NCBI Taxonomy" id="4024"/>
    <lineage>
        <taxon>Eukaryota</taxon>
        <taxon>Viridiplantae</taxon>
        <taxon>Streptophyta</taxon>
        <taxon>Embryophyta</taxon>
        <taxon>Tracheophyta</taxon>
        <taxon>Spermatophyta</taxon>
        <taxon>Magnoliopsida</taxon>
        <taxon>eudicotyledons</taxon>
        <taxon>Gunneridae</taxon>
        <taxon>Pentapetalae</taxon>
        <taxon>rosids</taxon>
        <taxon>malvids</taxon>
        <taxon>Sapindales</taxon>
        <taxon>Sapindaceae</taxon>
        <taxon>Hippocastanoideae</taxon>
        <taxon>Acereae</taxon>
        <taxon>Acer</taxon>
    </lineage>
</organism>
<dbReference type="Pfam" id="PF01397">
    <property type="entry name" value="Terpene_synth"/>
    <property type="match status" value="1"/>
</dbReference>
<dbReference type="Gene3D" id="1.50.10.130">
    <property type="entry name" value="Terpene synthase, N-terminal domain"/>
    <property type="match status" value="1"/>
</dbReference>
<dbReference type="InterPro" id="IPR008930">
    <property type="entry name" value="Terpenoid_cyclase/PrenylTrfase"/>
</dbReference>
<reference evidence="7" key="1">
    <citation type="journal article" date="2022" name="Plant J.">
        <title>Strategies of tolerance reflected in two North American maple genomes.</title>
        <authorList>
            <person name="McEvoy S.L."/>
            <person name="Sezen U.U."/>
            <person name="Trouern-Trend A."/>
            <person name="McMahon S.M."/>
            <person name="Schaberg P.G."/>
            <person name="Yang J."/>
            <person name="Wegrzyn J.L."/>
            <person name="Swenson N.G."/>
        </authorList>
    </citation>
    <scope>NUCLEOTIDE SEQUENCE</scope>
    <source>
        <strain evidence="7">NS2018</strain>
    </source>
</reference>
<dbReference type="SUPFAM" id="SSF82199">
    <property type="entry name" value="SET domain"/>
    <property type="match status" value="1"/>
</dbReference>
<gene>
    <name evidence="7" type="ORF">LWI29_005882</name>
</gene>
<dbReference type="GO" id="GO:0000287">
    <property type="term" value="F:magnesium ion binding"/>
    <property type="evidence" value="ECO:0007669"/>
    <property type="project" value="InterPro"/>
</dbReference>
<dbReference type="InterPro" id="IPR001214">
    <property type="entry name" value="SET_dom"/>
</dbReference>
<evidence type="ECO:0000313" key="8">
    <source>
        <dbReference type="Proteomes" id="UP001168877"/>
    </source>
</evidence>
<evidence type="ECO:0000259" key="6">
    <source>
        <dbReference type="PROSITE" id="PS50280"/>
    </source>
</evidence>
<dbReference type="InterPro" id="IPR050148">
    <property type="entry name" value="Terpene_synthase-like"/>
</dbReference>
<dbReference type="InterPro" id="IPR008949">
    <property type="entry name" value="Isoprenoid_synthase_dom_sf"/>
</dbReference>
<evidence type="ECO:0000313" key="7">
    <source>
        <dbReference type="EMBL" id="KAK0599503.1"/>
    </source>
</evidence>
<dbReference type="InterPro" id="IPR044814">
    <property type="entry name" value="Terpene_cyclase_plant_C1"/>
</dbReference>
<dbReference type="Gene3D" id="1.10.600.10">
    <property type="entry name" value="Farnesyl Diphosphate Synthase"/>
    <property type="match status" value="1"/>
</dbReference>
<reference evidence="7" key="2">
    <citation type="submission" date="2023-06" db="EMBL/GenBank/DDBJ databases">
        <authorList>
            <person name="Swenson N.G."/>
            <person name="Wegrzyn J.L."/>
            <person name="Mcevoy S.L."/>
        </authorList>
    </citation>
    <scope>NUCLEOTIDE SEQUENCE</scope>
    <source>
        <strain evidence="7">NS2018</strain>
        <tissue evidence="7">Leaf</tissue>
    </source>
</reference>
<dbReference type="SUPFAM" id="SSF48239">
    <property type="entry name" value="Terpenoid cyclases/Protein prenyltransferases"/>
    <property type="match status" value="1"/>
</dbReference>
<dbReference type="SFLD" id="SFLDS00005">
    <property type="entry name" value="Isoprenoid_Synthase_Type_I"/>
    <property type="match status" value="1"/>
</dbReference>
<evidence type="ECO:0000256" key="1">
    <source>
        <dbReference type="ARBA" id="ARBA00001946"/>
    </source>
</evidence>
<protein>
    <recommendedName>
        <fullName evidence="6">SET domain-containing protein</fullName>
    </recommendedName>
</protein>
<dbReference type="PANTHER" id="PTHR31225">
    <property type="entry name" value="OS04G0344100 PROTEIN-RELATED"/>
    <property type="match status" value="1"/>
</dbReference>
<dbReference type="EMBL" id="JAUESC010000003">
    <property type="protein sequence ID" value="KAK0599503.1"/>
    <property type="molecule type" value="Genomic_DNA"/>
</dbReference>
<comment type="caution">
    <text evidence="7">The sequence shown here is derived from an EMBL/GenBank/DDBJ whole genome shotgun (WGS) entry which is preliminary data.</text>
</comment>
<dbReference type="SUPFAM" id="SSF48576">
    <property type="entry name" value="Terpenoid synthases"/>
    <property type="match status" value="1"/>
</dbReference>
<feature type="region of interest" description="Disordered" evidence="5">
    <location>
        <begin position="551"/>
        <end position="576"/>
    </location>
</feature>
<dbReference type="InterPro" id="IPR036965">
    <property type="entry name" value="Terpene_synth_N_sf"/>
</dbReference>
<dbReference type="GO" id="GO:0016102">
    <property type="term" value="P:diterpenoid biosynthetic process"/>
    <property type="evidence" value="ECO:0007669"/>
    <property type="project" value="InterPro"/>
</dbReference>
<dbReference type="InterPro" id="IPR001906">
    <property type="entry name" value="Terpene_synth_N"/>
</dbReference>
<dbReference type="FunFam" id="1.50.10.130:FF:000001">
    <property type="entry name" value="Isoprene synthase, chloroplastic"/>
    <property type="match status" value="1"/>
</dbReference>
<proteinExistence type="predicted"/>
<keyword evidence="2" id="KW-0479">Metal-binding</keyword>
<dbReference type="InterPro" id="IPR046341">
    <property type="entry name" value="SET_dom_sf"/>
</dbReference>
<dbReference type="CDD" id="cd00684">
    <property type="entry name" value="Terpene_cyclase_plant_C1"/>
    <property type="match status" value="1"/>
</dbReference>
<feature type="domain" description="SET" evidence="6">
    <location>
        <begin position="344"/>
        <end position="542"/>
    </location>
</feature>
<dbReference type="PANTHER" id="PTHR31225:SF205">
    <property type="entry name" value="(-)-GERMACRENE D SYNTHASE-LIKE"/>
    <property type="match status" value="1"/>
</dbReference>
<dbReference type="PROSITE" id="PS50280">
    <property type="entry name" value="SET"/>
    <property type="match status" value="1"/>
</dbReference>
<evidence type="ECO:0000256" key="4">
    <source>
        <dbReference type="ARBA" id="ARBA00023239"/>
    </source>
</evidence>
<comment type="cofactor">
    <cofactor evidence="1">
        <name>Mg(2+)</name>
        <dbReference type="ChEBI" id="CHEBI:18420"/>
    </cofactor>
</comment>
<keyword evidence="8" id="KW-1185">Reference proteome</keyword>
<dbReference type="AlphaFoldDB" id="A0AA39W226"/>
<accession>A0AA39W226</accession>
<dbReference type="Pfam" id="PF03936">
    <property type="entry name" value="Terpene_synth_C"/>
    <property type="match status" value="1"/>
</dbReference>
<name>A0AA39W226_ACESA</name>
<keyword evidence="4" id="KW-0456">Lyase</keyword>